<dbReference type="GO" id="GO:0046464">
    <property type="term" value="P:acylglycerol catabolic process"/>
    <property type="evidence" value="ECO:0007669"/>
    <property type="project" value="TreeGrafter"/>
</dbReference>
<dbReference type="InterPro" id="IPR000073">
    <property type="entry name" value="AB_hydrolase_1"/>
</dbReference>
<reference evidence="2 3" key="1">
    <citation type="submission" date="2015-03" db="EMBL/GenBank/DDBJ databases">
        <authorList>
            <person name="Murphy D."/>
        </authorList>
    </citation>
    <scope>NUCLEOTIDE SEQUENCE [LARGE SCALE GENOMIC DNA]</scope>
    <source>
        <strain evidence="2 3">PAP088</strain>
    </source>
</reference>
<dbReference type="AlphaFoldDB" id="A0A0U0ZTR3"/>
<proteinExistence type="predicted"/>
<keyword evidence="2" id="KW-0378">Hydrolase</keyword>
<dbReference type="PANTHER" id="PTHR43798">
    <property type="entry name" value="MONOACYLGLYCEROL LIPASE"/>
    <property type="match status" value="1"/>
</dbReference>
<name>A0A0U0ZTR3_9MYCO</name>
<evidence type="ECO:0000313" key="3">
    <source>
        <dbReference type="Proteomes" id="UP000045782"/>
    </source>
</evidence>
<evidence type="ECO:0000313" key="2">
    <source>
        <dbReference type="EMBL" id="CPV71346.1"/>
    </source>
</evidence>
<feature type="domain" description="AB hydrolase-1" evidence="1">
    <location>
        <begin position="27"/>
        <end position="128"/>
    </location>
</feature>
<dbReference type="Proteomes" id="UP000045782">
    <property type="component" value="Unassembled WGS sequence"/>
</dbReference>
<dbReference type="Gene3D" id="3.40.50.1820">
    <property type="entry name" value="alpha/beta hydrolase"/>
    <property type="match status" value="1"/>
</dbReference>
<dbReference type="SUPFAM" id="SSF53474">
    <property type="entry name" value="alpha/beta-Hydrolases"/>
    <property type="match status" value="1"/>
</dbReference>
<dbReference type="RefSeq" id="WP_016893621.1">
    <property type="nucleotide sequence ID" value="NZ_CSWP01000013.1"/>
</dbReference>
<dbReference type="Pfam" id="PF00561">
    <property type="entry name" value="Abhydrolase_1"/>
    <property type="match status" value="1"/>
</dbReference>
<gene>
    <name evidence="2" type="ORF">ERS075579_04993</name>
</gene>
<dbReference type="InterPro" id="IPR029058">
    <property type="entry name" value="AB_hydrolase_fold"/>
</dbReference>
<dbReference type="GO" id="GO:0047372">
    <property type="term" value="F:monoacylglycerol lipase activity"/>
    <property type="evidence" value="ECO:0007669"/>
    <property type="project" value="TreeGrafter"/>
</dbReference>
<dbReference type="PANTHER" id="PTHR43798:SF5">
    <property type="entry name" value="MONOACYLGLYCEROL LIPASE ABHD6"/>
    <property type="match status" value="1"/>
</dbReference>
<dbReference type="EMBL" id="CSWP01000013">
    <property type="protein sequence ID" value="CPV71346.1"/>
    <property type="molecule type" value="Genomic_DNA"/>
</dbReference>
<sequence length="279" mass="29840">MSEHRRTSLSVDGHRLAYRQFGSGERVVVLSHAFLTSHYLEHAWAQELAARGFRVICLDLLGTTADERPLEPDRYNSQALGRQLIGALDALGIERAVLGGTSVGANISIEAAALAPERVAGLLLEGPFLEHGIGAAGYLWSAGLTLFTLGRPLVWLAGAVARSFPETEQPILGLIRAFLTAPPARSAAFMRGMLVGRMAPPRAVRRSVNVPTMILSLTADPLHPASDAHSLAVDIVGAQVVSAGTLATLRFWPRRVTPAIVSFLVETFGIDVITRQADA</sequence>
<organism evidence="2 3">
    <name type="scientific">Mycobacteroides abscessus</name>
    <dbReference type="NCBI Taxonomy" id="36809"/>
    <lineage>
        <taxon>Bacteria</taxon>
        <taxon>Bacillati</taxon>
        <taxon>Actinomycetota</taxon>
        <taxon>Actinomycetes</taxon>
        <taxon>Mycobacteriales</taxon>
        <taxon>Mycobacteriaceae</taxon>
        <taxon>Mycobacteroides</taxon>
    </lineage>
</organism>
<protein>
    <submittedName>
        <fullName evidence="2">Putative hydrolase (Alpha/beta fold)</fullName>
    </submittedName>
</protein>
<dbReference type="InterPro" id="IPR050266">
    <property type="entry name" value="AB_hydrolase_sf"/>
</dbReference>
<accession>A0A0U0ZTR3</accession>
<dbReference type="GO" id="GO:0016020">
    <property type="term" value="C:membrane"/>
    <property type="evidence" value="ECO:0007669"/>
    <property type="project" value="TreeGrafter"/>
</dbReference>
<evidence type="ECO:0000259" key="1">
    <source>
        <dbReference type="Pfam" id="PF00561"/>
    </source>
</evidence>